<dbReference type="eggNOG" id="COG1475">
    <property type="taxonomic scope" value="Bacteria"/>
</dbReference>
<protein>
    <recommendedName>
        <fullName evidence="1">ParB-like N-terminal domain-containing protein</fullName>
    </recommendedName>
</protein>
<evidence type="ECO:0000313" key="3">
    <source>
        <dbReference type="Proteomes" id="UP000005496"/>
    </source>
</evidence>
<dbReference type="RefSeq" id="WP_008869782.1">
    <property type="nucleotide sequence ID" value="NZ_ACJN02000002.1"/>
</dbReference>
<gene>
    <name evidence="2" type="ORF">Dthio_PD1819</name>
</gene>
<dbReference type="OrthoDB" id="5449294at2"/>
<sequence length="314" mass="35734">MLTYTPLTLDPDRILDVDPCIFWAGECTKPLFDSLQGQGQLQPVLVQKSSTGYTLVAGYSRFQGLKKLGKKIYALQTEDPGPWEKGLIYLSSNLGRIPDTLMLVRAMRYFSPLGKDLQQIYLLLGISRGSRQERQLQAWTRLPHEWDGALQHTPQLLTCAPDLANISHSDLDTLLPFFQDLSWSLNNARKFLDLLRRTQQPENLPIEEVVTRLALDKILAGELSPKDKIRLILDSLGRAAYPEYFRLMDEARQNINSLVAGTAWNCTHSDNFESPGLELRVRVHNRDELQEVSRQLKSIASSTHLSPWPVYPHE</sequence>
<accession>D6SNY4</accession>
<reference evidence="2" key="1">
    <citation type="submission" date="2010-05" db="EMBL/GenBank/DDBJ databases">
        <title>The draft genome of Desulfonatronospira thiodismutans ASO3-1.</title>
        <authorList>
            <consortium name="US DOE Joint Genome Institute (JGI-PGF)"/>
            <person name="Lucas S."/>
            <person name="Copeland A."/>
            <person name="Lapidus A."/>
            <person name="Cheng J.-F."/>
            <person name="Bruce D."/>
            <person name="Goodwin L."/>
            <person name="Pitluck S."/>
            <person name="Chertkov O."/>
            <person name="Brettin T."/>
            <person name="Detter J.C."/>
            <person name="Han C."/>
            <person name="Land M.L."/>
            <person name="Hauser L."/>
            <person name="Kyrpides N."/>
            <person name="Mikhailova N."/>
            <person name="Muyzer G."/>
            <person name="Woyke T."/>
        </authorList>
    </citation>
    <scope>NUCLEOTIDE SEQUENCE [LARGE SCALE GENOMIC DNA]</scope>
    <source>
        <strain evidence="2">ASO3-1</strain>
    </source>
</reference>
<dbReference type="SUPFAM" id="SSF110849">
    <property type="entry name" value="ParB/Sulfiredoxin"/>
    <property type="match status" value="1"/>
</dbReference>
<dbReference type="Pfam" id="PF02195">
    <property type="entry name" value="ParB_N"/>
    <property type="match status" value="1"/>
</dbReference>
<name>D6SNY4_9BACT</name>
<organism evidence="2 3">
    <name type="scientific">Desulfonatronospira thiodismutans ASO3-1</name>
    <dbReference type="NCBI Taxonomy" id="555779"/>
    <lineage>
        <taxon>Bacteria</taxon>
        <taxon>Pseudomonadati</taxon>
        <taxon>Thermodesulfobacteriota</taxon>
        <taxon>Desulfovibrionia</taxon>
        <taxon>Desulfovibrionales</taxon>
        <taxon>Desulfonatronovibrionaceae</taxon>
        <taxon>Desulfonatronospira</taxon>
    </lineage>
</organism>
<comment type="caution">
    <text evidence="2">The sequence shown here is derived from an EMBL/GenBank/DDBJ whole genome shotgun (WGS) entry which is preliminary data.</text>
</comment>
<dbReference type="Gene3D" id="3.90.1530.30">
    <property type="match status" value="1"/>
</dbReference>
<dbReference type="InterPro" id="IPR003115">
    <property type="entry name" value="ParB_N"/>
</dbReference>
<dbReference type="Proteomes" id="UP000005496">
    <property type="component" value="Unassembled WGS sequence"/>
</dbReference>
<evidence type="ECO:0000313" key="2">
    <source>
        <dbReference type="EMBL" id="EFI34460.1"/>
    </source>
</evidence>
<dbReference type="EMBL" id="ACJN02000002">
    <property type="protein sequence ID" value="EFI34460.1"/>
    <property type="molecule type" value="Genomic_DNA"/>
</dbReference>
<feature type="domain" description="ParB-like N-terminal" evidence="1">
    <location>
        <begin position="29"/>
        <end position="72"/>
    </location>
</feature>
<proteinExistence type="predicted"/>
<evidence type="ECO:0000259" key="1">
    <source>
        <dbReference type="Pfam" id="PF02195"/>
    </source>
</evidence>
<dbReference type="AlphaFoldDB" id="D6SNY4"/>
<keyword evidence="3" id="KW-1185">Reference proteome</keyword>
<dbReference type="InterPro" id="IPR036086">
    <property type="entry name" value="ParB/Sulfiredoxin_sf"/>
</dbReference>